<feature type="signal peptide" evidence="1">
    <location>
        <begin position="1"/>
        <end position="30"/>
    </location>
</feature>
<feature type="chain" id="PRO_5043667390" description="GmrSD restriction endonucleases C-terminal domain-containing protein" evidence="1">
    <location>
        <begin position="31"/>
        <end position="230"/>
    </location>
</feature>
<dbReference type="RefSeq" id="WP_306972303.1">
    <property type="nucleotide sequence ID" value="NZ_JAUSZV010000005.1"/>
</dbReference>
<dbReference type="InterPro" id="IPR011089">
    <property type="entry name" value="GmrSD_C"/>
</dbReference>
<dbReference type="EMBL" id="JAUSZV010000005">
    <property type="protein sequence ID" value="MDQ0904752.1"/>
    <property type="molecule type" value="Genomic_DNA"/>
</dbReference>
<dbReference type="PANTHER" id="PTHR24094:SF15">
    <property type="entry name" value="AMP-DEPENDENT SYNTHETASE_LIGASE DOMAIN-CONTAINING PROTEIN-RELATED"/>
    <property type="match status" value="1"/>
</dbReference>
<evidence type="ECO:0000313" key="3">
    <source>
        <dbReference type="EMBL" id="MDQ0904752.1"/>
    </source>
</evidence>
<organism evidence="3 4">
    <name type="scientific">Streptomyces canus</name>
    <dbReference type="NCBI Taxonomy" id="58343"/>
    <lineage>
        <taxon>Bacteria</taxon>
        <taxon>Bacillati</taxon>
        <taxon>Actinomycetota</taxon>
        <taxon>Actinomycetes</taxon>
        <taxon>Kitasatosporales</taxon>
        <taxon>Streptomycetaceae</taxon>
        <taxon>Streptomyces</taxon>
        <taxon>Streptomyces aurantiacus group</taxon>
    </lineage>
</organism>
<sequence>MQSGDFGAEAFLLFAAATAALTALTLPAHAAPGPLGEPGGTLALPLKDAVKVLPAAEETRVGYTRTSFRHWTDADKDQCNTRKEVLLAEAFLAPEQGTRCALTGGEWYSPYDDVYVESAGGLDVDHMVPLAEAWDSGAGQWSAREREEYANDLGDDRALIALTARSNRPKADQDPATWLPPAQAYWCEHLADWVAVKMRWQLTVDDAERQALTDGMTGRPNKPVRVTFAP</sequence>
<name>A0AAW8F4H6_9ACTN</name>
<proteinExistence type="predicted"/>
<protein>
    <recommendedName>
        <fullName evidence="2">GmrSD restriction endonucleases C-terminal domain-containing protein</fullName>
    </recommendedName>
</protein>
<dbReference type="Proteomes" id="UP001234216">
    <property type="component" value="Unassembled WGS sequence"/>
</dbReference>
<accession>A0AAW8F4H6</accession>
<dbReference type="AlphaFoldDB" id="A0AAW8F4H6"/>
<keyword evidence="1" id="KW-0732">Signal</keyword>
<gene>
    <name evidence="3" type="ORF">QFZ22_000737</name>
</gene>
<evidence type="ECO:0000256" key="1">
    <source>
        <dbReference type="SAM" id="SignalP"/>
    </source>
</evidence>
<feature type="domain" description="GmrSD restriction endonucleases C-terminal" evidence="2">
    <location>
        <begin position="119"/>
        <end position="213"/>
    </location>
</feature>
<reference evidence="3" key="1">
    <citation type="submission" date="2023-07" db="EMBL/GenBank/DDBJ databases">
        <title>Comparative genomics of wheat-associated soil bacteria to identify genetic determinants of phenazine resistance.</title>
        <authorList>
            <person name="Mouncey N."/>
        </authorList>
    </citation>
    <scope>NUCLEOTIDE SEQUENCE</scope>
    <source>
        <strain evidence="3">V4I22</strain>
    </source>
</reference>
<dbReference type="Pfam" id="PF07510">
    <property type="entry name" value="GmrSD_C"/>
    <property type="match status" value="1"/>
</dbReference>
<comment type="caution">
    <text evidence="3">The sequence shown here is derived from an EMBL/GenBank/DDBJ whole genome shotgun (WGS) entry which is preliminary data.</text>
</comment>
<dbReference type="PANTHER" id="PTHR24094">
    <property type="entry name" value="SECRETED PROTEIN"/>
    <property type="match status" value="1"/>
</dbReference>
<evidence type="ECO:0000313" key="4">
    <source>
        <dbReference type="Proteomes" id="UP001234216"/>
    </source>
</evidence>
<evidence type="ECO:0000259" key="2">
    <source>
        <dbReference type="Pfam" id="PF07510"/>
    </source>
</evidence>